<feature type="region of interest" description="Disordered" evidence="1">
    <location>
        <begin position="25"/>
        <end position="51"/>
    </location>
</feature>
<dbReference type="InterPro" id="IPR034444">
    <property type="entry name" value="Nuo17.8"/>
</dbReference>
<keyword evidence="3" id="KW-1185">Reference proteome</keyword>
<gene>
    <name evidence="2" type="ORF">BCR39DRAFT_540216</name>
</gene>
<organism evidence="2 3">
    <name type="scientific">Naematelia encephala</name>
    <dbReference type="NCBI Taxonomy" id="71784"/>
    <lineage>
        <taxon>Eukaryota</taxon>
        <taxon>Fungi</taxon>
        <taxon>Dikarya</taxon>
        <taxon>Basidiomycota</taxon>
        <taxon>Agaricomycotina</taxon>
        <taxon>Tremellomycetes</taxon>
        <taxon>Tremellales</taxon>
        <taxon>Naemateliaceae</taxon>
        <taxon>Naematelia</taxon>
    </lineage>
</organism>
<evidence type="ECO:0000313" key="3">
    <source>
        <dbReference type="Proteomes" id="UP000193986"/>
    </source>
</evidence>
<proteinExistence type="predicted"/>
<dbReference type="EMBL" id="MCFC01000044">
    <property type="protein sequence ID" value="ORY26787.1"/>
    <property type="molecule type" value="Genomic_DNA"/>
</dbReference>
<dbReference type="AlphaFoldDB" id="A0A1Y2AX32"/>
<evidence type="ECO:0000256" key="1">
    <source>
        <dbReference type="SAM" id="MobiDB-lite"/>
    </source>
</evidence>
<name>A0A1Y2AX32_9TREE</name>
<dbReference type="STRING" id="71784.A0A1Y2AX32"/>
<feature type="compositionally biased region" description="Basic and acidic residues" evidence="1">
    <location>
        <begin position="36"/>
        <end position="49"/>
    </location>
</feature>
<evidence type="ECO:0000313" key="2">
    <source>
        <dbReference type="EMBL" id="ORY26787.1"/>
    </source>
</evidence>
<dbReference type="InParanoid" id="A0A1Y2AX32"/>
<dbReference type="Proteomes" id="UP000193986">
    <property type="component" value="Unassembled WGS sequence"/>
</dbReference>
<comment type="caution">
    <text evidence="2">The sequence shown here is derived from an EMBL/GenBank/DDBJ whole genome shotgun (WGS) entry which is preliminary data.</text>
</comment>
<reference evidence="2 3" key="1">
    <citation type="submission" date="2016-07" db="EMBL/GenBank/DDBJ databases">
        <title>Pervasive Adenine N6-methylation of Active Genes in Fungi.</title>
        <authorList>
            <consortium name="DOE Joint Genome Institute"/>
            <person name="Mondo S.J."/>
            <person name="Dannebaum R.O."/>
            <person name="Kuo R.C."/>
            <person name="Labutti K."/>
            <person name="Haridas S."/>
            <person name="Kuo A."/>
            <person name="Salamov A."/>
            <person name="Ahrendt S.R."/>
            <person name="Lipzen A."/>
            <person name="Sullivan W."/>
            <person name="Andreopoulos W.B."/>
            <person name="Clum A."/>
            <person name="Lindquist E."/>
            <person name="Daum C."/>
            <person name="Ramamoorthy G.K."/>
            <person name="Gryganskyi A."/>
            <person name="Culley D."/>
            <person name="Magnuson J.K."/>
            <person name="James T.Y."/>
            <person name="O'Malley M.A."/>
            <person name="Stajich J.E."/>
            <person name="Spatafora J.W."/>
            <person name="Visel A."/>
            <person name="Grigoriev I.V."/>
        </authorList>
    </citation>
    <scope>NUCLEOTIDE SEQUENCE [LARGE SCALE GENOMIC DNA]</scope>
    <source>
        <strain evidence="2 3">68-887.2</strain>
    </source>
</reference>
<dbReference type="PANTHER" id="PTHR42100:SF1">
    <property type="entry name" value="OXIDOREDUCTASE 178 KDA SUBUNIT, PUTATIVE (AFU_ORTHOLOGUE AFUA_8G04320)-RELATED"/>
    <property type="match status" value="1"/>
</dbReference>
<accession>A0A1Y2AX32</accession>
<dbReference type="GO" id="GO:0005739">
    <property type="term" value="C:mitochondrion"/>
    <property type="evidence" value="ECO:0007669"/>
    <property type="project" value="InterPro"/>
</dbReference>
<dbReference type="PANTHER" id="PTHR42100">
    <property type="entry name" value="OXIDOREDUCTASE 178 KDA SUBUNIT, PUTATIVE (AFU_ORTHOLOGUE AFUA_8G04320)-RELATED"/>
    <property type="match status" value="1"/>
</dbReference>
<sequence length="186" mass="21444">MSFRVGLLRSANLLVVRRQATRAISTSSARRAAHHDHHDDHHHSHPHEDVDPDVYTHPSFLTPAWRNTALFFAILVVAWPYIPSPPEGHCSPNYTPEKFKSWRTDPNIPFLTRLIARWTEDAEVVKARNDKHLELEYKASQRRLLFSDAQRPKVMPVDPRLFDLESKFSIPVGTQLDLSDVKGKKQ</sequence>
<dbReference type="OrthoDB" id="2120038at2759"/>
<protein>
    <submittedName>
        <fullName evidence="2">Uncharacterized protein</fullName>
    </submittedName>
</protein>